<organism evidence="1 2">
    <name type="scientific">Sphaerobolus stellatus (strain SS14)</name>
    <dbReference type="NCBI Taxonomy" id="990650"/>
    <lineage>
        <taxon>Eukaryota</taxon>
        <taxon>Fungi</taxon>
        <taxon>Dikarya</taxon>
        <taxon>Basidiomycota</taxon>
        <taxon>Agaricomycotina</taxon>
        <taxon>Agaricomycetes</taxon>
        <taxon>Phallomycetidae</taxon>
        <taxon>Geastrales</taxon>
        <taxon>Sphaerobolaceae</taxon>
        <taxon>Sphaerobolus</taxon>
    </lineage>
</organism>
<keyword evidence="2" id="KW-1185">Reference proteome</keyword>
<dbReference type="Proteomes" id="UP000054279">
    <property type="component" value="Unassembled WGS sequence"/>
</dbReference>
<evidence type="ECO:0000313" key="2">
    <source>
        <dbReference type="Proteomes" id="UP000054279"/>
    </source>
</evidence>
<name>A0A0C9U3W6_SPHS4</name>
<dbReference type="HOGENOM" id="CLU_2062972_0_0_1"/>
<dbReference type="OrthoDB" id="3257884at2759"/>
<evidence type="ECO:0000313" key="1">
    <source>
        <dbReference type="EMBL" id="KIJ37608.1"/>
    </source>
</evidence>
<reference evidence="1 2" key="1">
    <citation type="submission" date="2014-06" db="EMBL/GenBank/DDBJ databases">
        <title>Evolutionary Origins and Diversification of the Mycorrhizal Mutualists.</title>
        <authorList>
            <consortium name="DOE Joint Genome Institute"/>
            <consortium name="Mycorrhizal Genomics Consortium"/>
            <person name="Kohler A."/>
            <person name="Kuo A."/>
            <person name="Nagy L.G."/>
            <person name="Floudas D."/>
            <person name="Copeland A."/>
            <person name="Barry K.W."/>
            <person name="Cichocki N."/>
            <person name="Veneault-Fourrey C."/>
            <person name="LaButti K."/>
            <person name="Lindquist E.A."/>
            <person name="Lipzen A."/>
            <person name="Lundell T."/>
            <person name="Morin E."/>
            <person name="Murat C."/>
            <person name="Riley R."/>
            <person name="Ohm R."/>
            <person name="Sun H."/>
            <person name="Tunlid A."/>
            <person name="Henrissat B."/>
            <person name="Grigoriev I.V."/>
            <person name="Hibbett D.S."/>
            <person name="Martin F."/>
        </authorList>
    </citation>
    <scope>NUCLEOTIDE SEQUENCE [LARGE SCALE GENOMIC DNA]</scope>
    <source>
        <strain evidence="1 2">SS14</strain>
    </source>
</reference>
<accession>A0A0C9U3W6</accession>
<dbReference type="AlphaFoldDB" id="A0A0C9U3W6"/>
<gene>
    <name evidence="1" type="ORF">M422DRAFT_259968</name>
</gene>
<sequence length="119" mass="13491">MECTLSNPFVPRASIIRYPNGIFEMRLHLHGVSSTVEVVPHENYVLVTGRLVPRARIDRFGYASSLVWSDQACGYFSRDIPVRLSPGTRASLPFKIFEFNLSNSLGIVDRHLRASSRLR</sequence>
<proteinExistence type="predicted"/>
<dbReference type="EMBL" id="KN837168">
    <property type="protein sequence ID" value="KIJ37608.1"/>
    <property type="molecule type" value="Genomic_DNA"/>
</dbReference>
<protein>
    <submittedName>
        <fullName evidence="1">Uncharacterized protein</fullName>
    </submittedName>
</protein>